<evidence type="ECO:0000256" key="1">
    <source>
        <dbReference type="SAM" id="MobiDB-lite"/>
    </source>
</evidence>
<reference evidence="2 3" key="1">
    <citation type="journal article" date="2020" name="ISME J.">
        <title>Uncovering the hidden diversity of litter-decomposition mechanisms in mushroom-forming fungi.</title>
        <authorList>
            <person name="Floudas D."/>
            <person name="Bentzer J."/>
            <person name="Ahren D."/>
            <person name="Johansson T."/>
            <person name="Persson P."/>
            <person name="Tunlid A."/>
        </authorList>
    </citation>
    <scope>NUCLEOTIDE SEQUENCE [LARGE SCALE GENOMIC DNA]</scope>
    <source>
        <strain evidence="2 3">CBS 101986</strain>
    </source>
</reference>
<proteinExistence type="predicted"/>
<feature type="region of interest" description="Disordered" evidence="1">
    <location>
        <begin position="84"/>
        <end position="119"/>
    </location>
</feature>
<sequence length="119" mass="13085">MRADKHHSYILRRAHLPIQPSLVQHNMKRHNSLQPVPQNVEVLASDHISLHSGNSELMSAVDQKVPDTSKFLIPVNCGARAFSTRARGDQDGFGAKATGYPPLSVNFEADSSRTTSDSH</sequence>
<evidence type="ECO:0000313" key="2">
    <source>
        <dbReference type="EMBL" id="KAF5327864.1"/>
    </source>
</evidence>
<evidence type="ECO:0000313" key="3">
    <source>
        <dbReference type="Proteomes" id="UP000567179"/>
    </source>
</evidence>
<name>A0A8H5BRG8_9AGAR</name>
<dbReference type="AlphaFoldDB" id="A0A8H5BRG8"/>
<accession>A0A8H5BRG8</accession>
<gene>
    <name evidence="2" type="ORF">D9619_004596</name>
</gene>
<keyword evidence="3" id="KW-1185">Reference proteome</keyword>
<protein>
    <submittedName>
        <fullName evidence="2">Uncharacterized protein</fullName>
    </submittedName>
</protein>
<organism evidence="2 3">
    <name type="scientific">Psilocybe cf. subviscida</name>
    <dbReference type="NCBI Taxonomy" id="2480587"/>
    <lineage>
        <taxon>Eukaryota</taxon>
        <taxon>Fungi</taxon>
        <taxon>Dikarya</taxon>
        <taxon>Basidiomycota</taxon>
        <taxon>Agaricomycotina</taxon>
        <taxon>Agaricomycetes</taxon>
        <taxon>Agaricomycetidae</taxon>
        <taxon>Agaricales</taxon>
        <taxon>Agaricineae</taxon>
        <taxon>Strophariaceae</taxon>
        <taxon>Psilocybe</taxon>
    </lineage>
</organism>
<comment type="caution">
    <text evidence="2">The sequence shown here is derived from an EMBL/GenBank/DDBJ whole genome shotgun (WGS) entry which is preliminary data.</text>
</comment>
<dbReference type="Proteomes" id="UP000567179">
    <property type="component" value="Unassembled WGS sequence"/>
</dbReference>
<dbReference type="EMBL" id="JAACJJ010000014">
    <property type="protein sequence ID" value="KAF5327864.1"/>
    <property type="molecule type" value="Genomic_DNA"/>
</dbReference>